<evidence type="ECO:0000256" key="1">
    <source>
        <dbReference type="ARBA" id="ARBA00022859"/>
    </source>
</evidence>
<evidence type="ECO:0000259" key="5">
    <source>
        <dbReference type="PROSITE" id="PS50835"/>
    </source>
</evidence>
<dbReference type="GO" id="GO:0019814">
    <property type="term" value="C:immunoglobulin complex"/>
    <property type="evidence" value="ECO:0007669"/>
    <property type="project" value="UniProtKB-KW"/>
</dbReference>
<sequence>MILWLYLMSLLAVLRGLQSEVQLVESGGDVRRPGDSLRLSCQGSGFTFSSYHMSWVRQYPGKGLEWVAVIWYDSSNKYYSDKVKGCFTISRDNAKSQLYLQMNNLKPEDSGLYYCAGDTVRGSKSQAKQEPSFPLSSPSSASCHRRLNLCNWNEKQPATPTNTKFVHFPESSPLNSQHSLEGAKVIMWLTLVCLLVILRGIQSEVQLVESGGDVRRPGDSLHLSCQGSGFTFSSYGMSWVKQYPGKGLEWVAHIYTDSSGKFYSDKVKGRFTISRDNAKSQLYLQMNNLKPEDTGRYYCAGSTFPPFIRGSQNDPVAKLGVLLSSPERYSDKVKGRFTISRDDSRSQLNLQMDNLKAEDTGVYYCARDTREPKMNLWITLVSLLAVLRGIRSEVQLVESGGDVRRPGGSLRLSCQASGFTFSSYWMNWCQQIFRGSGLQLLFPNARSVFNQAAVISDLILD</sequence>
<dbReference type="InterPro" id="IPR036179">
    <property type="entry name" value="Ig-like_dom_sf"/>
</dbReference>
<keyword evidence="6" id="KW-1185">Reference proteome</keyword>
<dbReference type="GO" id="GO:0002250">
    <property type="term" value="P:adaptive immune response"/>
    <property type="evidence" value="ECO:0007669"/>
    <property type="project" value="UniProtKB-KW"/>
</dbReference>
<dbReference type="PANTHER" id="PTHR23266">
    <property type="entry name" value="IMMUNOGLOBULIN HEAVY CHAIN"/>
    <property type="match status" value="1"/>
</dbReference>
<dbReference type="Proteomes" id="UP000695026">
    <property type="component" value="Unplaced"/>
</dbReference>
<keyword evidence="1" id="KW-0391">Immunity</keyword>
<dbReference type="PROSITE" id="PS50835">
    <property type="entry name" value="IG_LIKE"/>
    <property type="match status" value="2"/>
</dbReference>
<dbReference type="RefSeq" id="XP_025032201.1">
    <property type="nucleotide sequence ID" value="XM_025176433.1"/>
</dbReference>
<evidence type="ECO:0000256" key="2">
    <source>
        <dbReference type="ARBA" id="ARBA00023130"/>
    </source>
</evidence>
<dbReference type="InterPro" id="IPR013783">
    <property type="entry name" value="Ig-like_fold"/>
</dbReference>
<dbReference type="InterPro" id="IPR007110">
    <property type="entry name" value="Ig-like_dom"/>
</dbReference>
<evidence type="ECO:0000313" key="7">
    <source>
        <dbReference type="RefSeq" id="XP_025032201.1"/>
    </source>
</evidence>
<dbReference type="Gene3D" id="2.60.40.10">
    <property type="entry name" value="Immunoglobulins"/>
    <property type="match status" value="4"/>
</dbReference>
<gene>
    <name evidence="7" type="primary">LOC103051937</name>
</gene>
<dbReference type="SMART" id="SM00408">
    <property type="entry name" value="IGc2"/>
    <property type="match status" value="2"/>
</dbReference>
<dbReference type="KEGG" id="pbi:103051937"/>
<keyword evidence="4" id="KW-0732">Signal</keyword>
<dbReference type="InterPro" id="IPR013106">
    <property type="entry name" value="Ig_V-set"/>
</dbReference>
<feature type="chain" id="PRO_5039930104" evidence="4">
    <location>
        <begin position="20"/>
        <end position="461"/>
    </location>
</feature>
<dbReference type="SUPFAM" id="SSF48726">
    <property type="entry name" value="Immunoglobulin"/>
    <property type="match status" value="4"/>
</dbReference>
<dbReference type="Pfam" id="PF07686">
    <property type="entry name" value="V-set"/>
    <property type="match status" value="3"/>
</dbReference>
<dbReference type="FunFam" id="2.60.40.10:FF:001259">
    <property type="entry name" value="Immunoglobulin heavy variable 13-2"/>
    <property type="match status" value="1"/>
</dbReference>
<dbReference type="SMART" id="SM00409">
    <property type="entry name" value="IG"/>
    <property type="match status" value="3"/>
</dbReference>
<accession>A0A9F5J8E0</accession>
<dbReference type="OMA" id="TKFVHFP"/>
<dbReference type="AlphaFoldDB" id="A0A9F5J8E0"/>
<dbReference type="InterPro" id="IPR050199">
    <property type="entry name" value="IgHV"/>
</dbReference>
<reference evidence="7" key="1">
    <citation type="submission" date="2025-08" db="UniProtKB">
        <authorList>
            <consortium name="RefSeq"/>
        </authorList>
    </citation>
    <scope>IDENTIFICATION</scope>
    <source>
        <tissue evidence="7">Liver</tissue>
    </source>
</reference>
<name>A0A9F5J8E0_PYTBI</name>
<proteinExistence type="predicted"/>
<organism evidence="6 7">
    <name type="scientific">Python bivittatus</name>
    <name type="common">Burmese python</name>
    <name type="synonym">Python molurus bivittatus</name>
    <dbReference type="NCBI Taxonomy" id="176946"/>
    <lineage>
        <taxon>Eukaryota</taxon>
        <taxon>Metazoa</taxon>
        <taxon>Chordata</taxon>
        <taxon>Craniata</taxon>
        <taxon>Vertebrata</taxon>
        <taxon>Euteleostomi</taxon>
        <taxon>Lepidosauria</taxon>
        <taxon>Squamata</taxon>
        <taxon>Bifurcata</taxon>
        <taxon>Unidentata</taxon>
        <taxon>Episquamata</taxon>
        <taxon>Toxicofera</taxon>
        <taxon>Serpentes</taxon>
        <taxon>Henophidia</taxon>
        <taxon>Pythonidae</taxon>
        <taxon>Python</taxon>
    </lineage>
</organism>
<dbReference type="FunFam" id="2.60.40.10:FF:002198">
    <property type="entry name" value="Immunoglobulin heavy variable 5-2"/>
    <property type="match status" value="1"/>
</dbReference>
<feature type="domain" description="Ig-like" evidence="5">
    <location>
        <begin position="34"/>
        <end position="136"/>
    </location>
</feature>
<evidence type="ECO:0000256" key="4">
    <source>
        <dbReference type="SAM" id="SignalP"/>
    </source>
</evidence>
<dbReference type="InterPro" id="IPR003599">
    <property type="entry name" value="Ig_sub"/>
</dbReference>
<protein>
    <submittedName>
        <fullName evidence="7">Uncharacterized protein LOC103051937</fullName>
    </submittedName>
</protein>
<evidence type="ECO:0000256" key="3">
    <source>
        <dbReference type="ARBA" id="ARBA00043265"/>
    </source>
</evidence>
<evidence type="ECO:0000313" key="6">
    <source>
        <dbReference type="Proteomes" id="UP000695026"/>
    </source>
</evidence>
<dbReference type="SMART" id="SM00406">
    <property type="entry name" value="IGv"/>
    <property type="match status" value="3"/>
</dbReference>
<keyword evidence="2" id="KW-1064">Adaptive immunity</keyword>
<dbReference type="GO" id="GO:0005576">
    <property type="term" value="C:extracellular region"/>
    <property type="evidence" value="ECO:0007669"/>
    <property type="project" value="UniProtKB-ARBA"/>
</dbReference>
<feature type="domain" description="Ig-like" evidence="5">
    <location>
        <begin position="218"/>
        <end position="299"/>
    </location>
</feature>
<keyword evidence="3" id="KW-1280">Immunoglobulin</keyword>
<dbReference type="InterPro" id="IPR003598">
    <property type="entry name" value="Ig_sub2"/>
</dbReference>
<dbReference type="OrthoDB" id="9905174at2759"/>
<dbReference type="GeneID" id="103051937"/>
<feature type="signal peptide" evidence="4">
    <location>
        <begin position="1"/>
        <end position="19"/>
    </location>
</feature>